<evidence type="ECO:0000313" key="3">
    <source>
        <dbReference type="Proteomes" id="UP000216984"/>
    </source>
</evidence>
<gene>
    <name evidence="2" type="ORF">B9Q17_03730</name>
</gene>
<dbReference type="PANTHER" id="PTHR23416">
    <property type="entry name" value="SIALIC ACID SYNTHASE-RELATED"/>
    <property type="match status" value="1"/>
</dbReference>
<dbReference type="EMBL" id="NEFY01000002">
    <property type="protein sequence ID" value="OZC37240.1"/>
    <property type="molecule type" value="Genomic_DNA"/>
</dbReference>
<dbReference type="GO" id="GO:0016740">
    <property type="term" value="F:transferase activity"/>
    <property type="evidence" value="ECO:0007669"/>
    <property type="project" value="UniProtKB-KW"/>
</dbReference>
<dbReference type="InterPro" id="IPR051159">
    <property type="entry name" value="Hexapeptide_acetyltransf"/>
</dbReference>
<sequence length="197" mass="21267">MKPARYLIKRSIKNLVLLLMLPAFVLYWILSGGGRSDSVFQSFSQFLSLFPGKTGAYLRAAFYRLACPNTSDEISIGFLTILSHRNTTIHQGVYIGPQCNIGMCTIGKDTLIGSGVHILSGNEQHQFSDPKVPIQEQGGRFKKIVVGTDCWIGNSCVVLSSISNHCIAAAAAVVVSEFEEGSILAGLPAKKISSRSS</sequence>
<evidence type="ECO:0000256" key="1">
    <source>
        <dbReference type="SAM" id="Phobius"/>
    </source>
</evidence>
<keyword evidence="1" id="KW-1133">Transmembrane helix</keyword>
<keyword evidence="3" id="KW-1185">Reference proteome</keyword>
<keyword evidence="2" id="KW-0808">Transferase</keyword>
<dbReference type="Proteomes" id="UP000216984">
    <property type="component" value="Unassembled WGS sequence"/>
</dbReference>
<keyword evidence="1" id="KW-0472">Membrane</keyword>
<dbReference type="SUPFAM" id="SSF51161">
    <property type="entry name" value="Trimeric LpxA-like enzymes"/>
    <property type="match status" value="1"/>
</dbReference>
<keyword evidence="1" id="KW-0812">Transmembrane</keyword>
<comment type="caution">
    <text evidence="2">The sequence shown here is derived from an EMBL/GenBank/DDBJ whole genome shotgun (WGS) entry which is preliminary data.</text>
</comment>
<organism evidence="2 3">
    <name type="scientific">Marinobacter vinifirmus</name>
    <dbReference type="NCBI Taxonomy" id="355591"/>
    <lineage>
        <taxon>Bacteria</taxon>
        <taxon>Pseudomonadati</taxon>
        <taxon>Pseudomonadota</taxon>
        <taxon>Gammaproteobacteria</taxon>
        <taxon>Pseudomonadales</taxon>
        <taxon>Marinobacteraceae</taxon>
        <taxon>Marinobacter</taxon>
    </lineage>
</organism>
<proteinExistence type="predicted"/>
<reference evidence="2 3" key="1">
    <citation type="submission" date="2017-06" db="EMBL/GenBank/DDBJ databases">
        <title>Draft genome sequence of the halophilic bacterium Marinobacter vinifirmus FB1.</title>
        <authorList>
            <person name="Stepanov V.G."/>
            <person name="Roberts D.J."/>
            <person name="Fox G.E."/>
        </authorList>
    </citation>
    <scope>NUCLEOTIDE SEQUENCE [LARGE SCALE GENOMIC DNA]</scope>
    <source>
        <strain evidence="2 3">FB1</strain>
    </source>
</reference>
<name>A0A7Z1INH2_9GAMM</name>
<dbReference type="InterPro" id="IPR011004">
    <property type="entry name" value="Trimer_LpxA-like_sf"/>
</dbReference>
<dbReference type="RefSeq" id="WP_094624106.1">
    <property type="nucleotide sequence ID" value="NZ_NEFY01000002.1"/>
</dbReference>
<accession>A0A7Z1INH2</accession>
<dbReference type="AlphaFoldDB" id="A0A7Z1INH2"/>
<dbReference type="Gene3D" id="2.160.10.10">
    <property type="entry name" value="Hexapeptide repeat proteins"/>
    <property type="match status" value="1"/>
</dbReference>
<feature type="transmembrane region" description="Helical" evidence="1">
    <location>
        <begin position="12"/>
        <end position="30"/>
    </location>
</feature>
<evidence type="ECO:0000313" key="2">
    <source>
        <dbReference type="EMBL" id="OZC37240.1"/>
    </source>
</evidence>
<protein>
    <submittedName>
        <fullName evidence="2">Acetyltransferase</fullName>
    </submittedName>
</protein>